<organism evidence="4 5">
    <name type="scientific">Pendulispora albinea</name>
    <dbReference type="NCBI Taxonomy" id="2741071"/>
    <lineage>
        <taxon>Bacteria</taxon>
        <taxon>Pseudomonadati</taxon>
        <taxon>Myxococcota</taxon>
        <taxon>Myxococcia</taxon>
        <taxon>Myxococcales</taxon>
        <taxon>Sorangiineae</taxon>
        <taxon>Pendulisporaceae</taxon>
        <taxon>Pendulispora</taxon>
    </lineage>
</organism>
<keyword evidence="2" id="KW-0349">Heme</keyword>
<evidence type="ECO:0000313" key="4">
    <source>
        <dbReference type="EMBL" id="WXB19504.1"/>
    </source>
</evidence>
<dbReference type="CDD" id="cd20625">
    <property type="entry name" value="CYP164-like"/>
    <property type="match status" value="1"/>
</dbReference>
<keyword evidence="2" id="KW-0479">Metal-binding</keyword>
<dbReference type="InterPro" id="IPR001128">
    <property type="entry name" value="Cyt_P450"/>
</dbReference>
<dbReference type="PANTHER" id="PTHR46696">
    <property type="entry name" value="P450, PUTATIVE (EUROFUNG)-RELATED"/>
    <property type="match status" value="1"/>
</dbReference>
<evidence type="ECO:0000313" key="5">
    <source>
        <dbReference type="Proteomes" id="UP001370348"/>
    </source>
</evidence>
<dbReference type="PROSITE" id="PS00086">
    <property type="entry name" value="CYTOCHROME_P450"/>
    <property type="match status" value="1"/>
</dbReference>
<dbReference type="EMBL" id="CP089984">
    <property type="protein sequence ID" value="WXB19504.1"/>
    <property type="molecule type" value="Genomic_DNA"/>
</dbReference>
<dbReference type="InterPro" id="IPR002397">
    <property type="entry name" value="Cyt_P450_B"/>
</dbReference>
<evidence type="ECO:0000256" key="2">
    <source>
        <dbReference type="RuleBase" id="RU000461"/>
    </source>
</evidence>
<name>A0ABZ2MAG1_9BACT</name>
<protein>
    <submittedName>
        <fullName evidence="4">Cytochrome P450</fullName>
    </submittedName>
</protein>
<sequence length="463" mass="51270">MEPKATPTLDPDATQPPRSELPASGPRSGSGPVSDREGPPSRDPFNPFTAAFRRDPYPHYRRIRALDPVHWSFVGVWMLTRHADIVRVLKDPARFSSQLSLWDRYQSNPKFRTLTGEPTPCAAVSEQMMIFRDPPAQTRLRKLVQQAFSPRAVQAMRPWITAYVEQLLDRAEASAGAAAEPPTRAAAGAPSPREREIDLIAELAWPLPVGVISEMLGVPEADRDFIRLLSRRFAPAFAPMTPPTAMDAANEACAQFVDYFRVLSRARRKTLGPDLLSALLSAEETGDRLTEAEVISNCFLLFFAGHETTVNLIGNGLHALLNHRDQWELLQKNPELVPNAIEELLRYDSPFQIVYRNAVETVEIGGKTIREGEQLFVFLGSANRDEEVYADPEVLDVTRKGISHLGFGHGIHHCLGAALGRLEAAAAVSAIVRRYPNLRASQATPAWGDNILLRGLRSLPVCI</sequence>
<dbReference type="Proteomes" id="UP001370348">
    <property type="component" value="Chromosome"/>
</dbReference>
<dbReference type="RefSeq" id="WP_394829119.1">
    <property type="nucleotide sequence ID" value="NZ_CP089984.1"/>
</dbReference>
<evidence type="ECO:0000256" key="1">
    <source>
        <dbReference type="ARBA" id="ARBA00010617"/>
    </source>
</evidence>
<feature type="region of interest" description="Disordered" evidence="3">
    <location>
        <begin position="1"/>
        <end position="50"/>
    </location>
</feature>
<dbReference type="Gene3D" id="1.10.630.10">
    <property type="entry name" value="Cytochrome P450"/>
    <property type="match status" value="1"/>
</dbReference>
<keyword evidence="5" id="KW-1185">Reference proteome</keyword>
<dbReference type="SUPFAM" id="SSF48264">
    <property type="entry name" value="Cytochrome P450"/>
    <property type="match status" value="1"/>
</dbReference>
<comment type="similarity">
    <text evidence="1 2">Belongs to the cytochrome P450 family.</text>
</comment>
<dbReference type="Pfam" id="PF00067">
    <property type="entry name" value="p450"/>
    <property type="match status" value="1"/>
</dbReference>
<dbReference type="PANTHER" id="PTHR46696:SF1">
    <property type="entry name" value="CYTOCHROME P450 YJIB-RELATED"/>
    <property type="match status" value="1"/>
</dbReference>
<reference evidence="4 5" key="1">
    <citation type="submission" date="2021-12" db="EMBL/GenBank/DDBJ databases">
        <title>Discovery of the Pendulisporaceae a myxobacterial family with distinct sporulation behavior and unique specialized metabolism.</title>
        <authorList>
            <person name="Garcia R."/>
            <person name="Popoff A."/>
            <person name="Bader C.D."/>
            <person name="Loehr J."/>
            <person name="Walesch S."/>
            <person name="Walt C."/>
            <person name="Boldt J."/>
            <person name="Bunk B."/>
            <person name="Haeckl F.J.F.P.J."/>
            <person name="Gunesch A.P."/>
            <person name="Birkelbach J."/>
            <person name="Nuebel U."/>
            <person name="Pietschmann T."/>
            <person name="Bach T."/>
            <person name="Mueller R."/>
        </authorList>
    </citation>
    <scope>NUCLEOTIDE SEQUENCE [LARGE SCALE GENOMIC DNA]</scope>
    <source>
        <strain evidence="4 5">MSr11954</strain>
    </source>
</reference>
<dbReference type="PRINTS" id="PR00359">
    <property type="entry name" value="BP450"/>
</dbReference>
<keyword evidence="2" id="KW-0503">Monooxygenase</keyword>
<dbReference type="InterPro" id="IPR036396">
    <property type="entry name" value="Cyt_P450_sf"/>
</dbReference>
<keyword evidence="2" id="KW-0560">Oxidoreductase</keyword>
<accession>A0ABZ2MAG1</accession>
<proteinExistence type="inferred from homology"/>
<gene>
    <name evidence="4" type="ORF">LZC94_20025</name>
</gene>
<keyword evidence="2" id="KW-0408">Iron</keyword>
<evidence type="ECO:0000256" key="3">
    <source>
        <dbReference type="SAM" id="MobiDB-lite"/>
    </source>
</evidence>
<dbReference type="InterPro" id="IPR017972">
    <property type="entry name" value="Cyt_P450_CS"/>
</dbReference>